<name>A0A9I9EH79_CUCME</name>
<protein>
    <submittedName>
        <fullName evidence="1">Uncharacterized protein</fullName>
    </submittedName>
</protein>
<dbReference type="AlphaFoldDB" id="A0A9I9EH79"/>
<evidence type="ECO:0000313" key="1">
    <source>
        <dbReference type="EnsemblPlants" id="MELO3C033746.2.1"/>
    </source>
</evidence>
<proteinExistence type="predicted"/>
<organism evidence="1">
    <name type="scientific">Cucumis melo</name>
    <name type="common">Muskmelon</name>
    <dbReference type="NCBI Taxonomy" id="3656"/>
    <lineage>
        <taxon>Eukaryota</taxon>
        <taxon>Viridiplantae</taxon>
        <taxon>Streptophyta</taxon>
        <taxon>Embryophyta</taxon>
        <taxon>Tracheophyta</taxon>
        <taxon>Spermatophyta</taxon>
        <taxon>Magnoliopsida</taxon>
        <taxon>eudicotyledons</taxon>
        <taxon>Gunneridae</taxon>
        <taxon>Pentapetalae</taxon>
        <taxon>rosids</taxon>
        <taxon>fabids</taxon>
        <taxon>Cucurbitales</taxon>
        <taxon>Cucurbitaceae</taxon>
        <taxon>Benincaseae</taxon>
        <taxon>Cucumis</taxon>
    </lineage>
</organism>
<sequence>MGFIEFLGRCIFYGVLFRVEIILIKICCSIGRERSMNSWVSLHQPFAFGMEDGLNNKSVTIIINNNLVVLAVSRRVLKVFNQLNDSGVMTKEKDLYGLISIIRIFRNKTEWKTGNIITQDEIHSFLTLGSIRPPS</sequence>
<dbReference type="EnsemblPlants" id="MELO3C033746.2.1">
    <property type="protein sequence ID" value="MELO3C033746.2.1"/>
    <property type="gene ID" value="MELO3C033746.2"/>
</dbReference>
<dbReference type="Gramene" id="MELO3C033746.2.1">
    <property type="protein sequence ID" value="MELO3C033746.2.1"/>
    <property type="gene ID" value="MELO3C033746.2"/>
</dbReference>
<accession>A0A9I9EH79</accession>
<reference evidence="1" key="1">
    <citation type="submission" date="2023-03" db="UniProtKB">
        <authorList>
            <consortium name="EnsemblPlants"/>
        </authorList>
    </citation>
    <scope>IDENTIFICATION</scope>
</reference>